<evidence type="ECO:0000256" key="6">
    <source>
        <dbReference type="ARBA" id="ARBA00022801"/>
    </source>
</evidence>
<feature type="transmembrane region" description="Helical" evidence="11">
    <location>
        <begin position="316"/>
        <end position="341"/>
    </location>
</feature>
<evidence type="ECO:0000313" key="14">
    <source>
        <dbReference type="Proteomes" id="UP000000422"/>
    </source>
</evidence>
<evidence type="ECO:0000256" key="2">
    <source>
        <dbReference type="ARBA" id="ARBA00022475"/>
    </source>
</evidence>
<dbReference type="PANTHER" id="PTHR43221:SF2">
    <property type="entry name" value="PROTEASE HTPX HOMOLOG"/>
    <property type="match status" value="1"/>
</dbReference>
<keyword evidence="10 11" id="KW-0472">Membrane</keyword>
<feature type="transmembrane region" description="Helical" evidence="11">
    <location>
        <begin position="376"/>
        <end position="398"/>
    </location>
</feature>
<dbReference type="PANTHER" id="PTHR43221">
    <property type="entry name" value="PROTEASE HTPX"/>
    <property type="match status" value="1"/>
</dbReference>
<evidence type="ECO:0000256" key="1">
    <source>
        <dbReference type="ARBA" id="ARBA00001947"/>
    </source>
</evidence>
<keyword evidence="14" id="KW-1185">Reference proteome</keyword>
<keyword evidence="7" id="KW-0862">Zinc</keyword>
<dbReference type="GO" id="GO:0004222">
    <property type="term" value="F:metalloendopeptidase activity"/>
    <property type="evidence" value="ECO:0007669"/>
    <property type="project" value="InterPro"/>
</dbReference>
<dbReference type="STRING" id="273121.WS0573"/>
<dbReference type="Proteomes" id="UP000000422">
    <property type="component" value="Chromosome"/>
</dbReference>
<dbReference type="KEGG" id="wsu:WS0573"/>
<dbReference type="HOGENOM" id="CLU_514757_0_0_7"/>
<feature type="transmembrane region" description="Helical" evidence="11">
    <location>
        <begin position="207"/>
        <end position="226"/>
    </location>
</feature>
<feature type="transmembrane region" description="Helical" evidence="11">
    <location>
        <begin position="426"/>
        <end position="449"/>
    </location>
</feature>
<proteinExistence type="predicted"/>
<feature type="transmembrane region" description="Helical" evidence="11">
    <location>
        <begin position="15"/>
        <end position="39"/>
    </location>
</feature>
<evidence type="ECO:0000256" key="5">
    <source>
        <dbReference type="ARBA" id="ARBA00022723"/>
    </source>
</evidence>
<sequence length="529" mass="59961">MKTFDQGLLMFLNQIRLLIALILSASNFLLFLFPGLMIAEFVVQFIENRSLLLEHGGWVVFIAMMMMLLYLLRDMLFGTTVKGFTQTAHKIEAGGELDWIYQLFDPVRRRFGLQVSLYLEQGEEINAFAVRTLFHKAVVISEGLLRHLQDNIEEAGQASALQAIIAHELSHLKHWDFLPGLIIYANEQAAGKLEAILHIGVELVTRMVLMIPFFGAFIGIGLAVLYRISRLATGFFASMVVRPLFTLSENAIGRSIEYRCDRDAAKTIGSEATAKALSVLGGESYTSIFSTHPPALLRATRAYGVKHKGDSCIGGGFIPVVFGTFWLVFLGFLTFASWVYISDLTTFQSVSNTVLLQLIPVWQFSIKPIMVQAMPLLNFASSFWDFILIIHEQLGVWAKNGVLWALDYSRQLNIRVFHEWQHYLRIFLWSVLWILLIHVIWRIVDGAILQIKILMIRPKINRVQSTPIDWALFQAIEHKNPKAAYEAIKAGANLCATLSDGRDLVTFAQESKCRKMVRFYKRVGLKPKI</sequence>
<evidence type="ECO:0000313" key="13">
    <source>
        <dbReference type="EMBL" id="CAE09707.1"/>
    </source>
</evidence>
<protein>
    <recommendedName>
        <fullName evidence="12">Peptidase M48 domain-containing protein</fullName>
    </recommendedName>
</protein>
<evidence type="ECO:0000256" key="3">
    <source>
        <dbReference type="ARBA" id="ARBA00022670"/>
    </source>
</evidence>
<dbReference type="InterPro" id="IPR050083">
    <property type="entry name" value="HtpX_protease"/>
</dbReference>
<evidence type="ECO:0000256" key="8">
    <source>
        <dbReference type="ARBA" id="ARBA00022989"/>
    </source>
</evidence>
<dbReference type="InterPro" id="IPR001915">
    <property type="entry name" value="Peptidase_M48"/>
</dbReference>
<accession>Q7MSC8</accession>
<evidence type="ECO:0000256" key="11">
    <source>
        <dbReference type="SAM" id="Phobius"/>
    </source>
</evidence>
<evidence type="ECO:0000256" key="10">
    <source>
        <dbReference type="ARBA" id="ARBA00023136"/>
    </source>
</evidence>
<organism evidence="14">
    <name type="scientific">Wolinella succinogenes (strain ATCC 29543 / DSM 1740 / CCUG 13145 / JCM 31913 / LMG 7466 / NCTC 11488 / FDC 602W)</name>
    <name type="common">Vibrio succinogenes</name>
    <dbReference type="NCBI Taxonomy" id="273121"/>
    <lineage>
        <taxon>Bacteria</taxon>
        <taxon>Pseudomonadati</taxon>
        <taxon>Campylobacterota</taxon>
        <taxon>Epsilonproteobacteria</taxon>
        <taxon>Campylobacterales</taxon>
        <taxon>Helicobacteraceae</taxon>
        <taxon>Wolinella</taxon>
    </lineage>
</organism>
<comment type="cofactor">
    <cofactor evidence="1">
        <name>Zn(2+)</name>
        <dbReference type="ChEBI" id="CHEBI:29105"/>
    </cofactor>
</comment>
<dbReference type="GO" id="GO:0006508">
    <property type="term" value="P:proteolysis"/>
    <property type="evidence" value="ECO:0007669"/>
    <property type="project" value="UniProtKB-KW"/>
</dbReference>
<reference evidence="13 14" key="1">
    <citation type="journal article" date="2003" name="Proc. Natl. Acad. Sci. U.S.A.">
        <title>Complete genome sequence and analysis of Wolinella succinogenes.</title>
        <authorList>
            <person name="Baar C."/>
            <person name="Eppinger M."/>
            <person name="Raddatz G."/>
            <person name="Simon JM."/>
            <person name="Lanz C."/>
            <person name="Klimmek O."/>
            <person name="Nandakumar R."/>
            <person name="Gross R."/>
            <person name="Rosinus A."/>
            <person name="Keller H."/>
            <person name="Jagtap P."/>
            <person name="Linke B."/>
            <person name="Meyer F."/>
            <person name="Lederer H."/>
            <person name="Schuster S.C."/>
        </authorList>
    </citation>
    <scope>NUCLEOTIDE SEQUENCE [LARGE SCALE GENOMIC DNA]</scope>
    <source>
        <strain evidence="14">ATCC 29543 / DSM 1740 / CCUG 13145 / JCM 31913 / LMG 7466 / NCTC 11488 / FDC 602W</strain>
    </source>
</reference>
<name>Q7MSC8_WOLSU</name>
<keyword evidence="3" id="KW-0645">Protease</keyword>
<gene>
    <name evidence="13" type="ordered locus">WS0573</name>
</gene>
<feature type="transmembrane region" description="Helical" evidence="11">
    <location>
        <begin position="51"/>
        <end position="72"/>
    </location>
</feature>
<evidence type="ECO:0000259" key="12">
    <source>
        <dbReference type="Pfam" id="PF01435"/>
    </source>
</evidence>
<keyword evidence="8 11" id="KW-1133">Transmembrane helix</keyword>
<evidence type="ECO:0000256" key="9">
    <source>
        <dbReference type="ARBA" id="ARBA00023049"/>
    </source>
</evidence>
<keyword evidence="2" id="KW-1003">Cell membrane</keyword>
<dbReference type="GO" id="GO:0046872">
    <property type="term" value="F:metal ion binding"/>
    <property type="evidence" value="ECO:0007669"/>
    <property type="project" value="UniProtKB-KW"/>
</dbReference>
<feature type="domain" description="Peptidase M48" evidence="12">
    <location>
        <begin position="121"/>
        <end position="300"/>
    </location>
</feature>
<evidence type="ECO:0000256" key="4">
    <source>
        <dbReference type="ARBA" id="ARBA00022692"/>
    </source>
</evidence>
<keyword evidence="4 11" id="KW-0812">Transmembrane</keyword>
<dbReference type="Pfam" id="PF01435">
    <property type="entry name" value="Peptidase_M48"/>
    <property type="match status" value="1"/>
</dbReference>
<keyword evidence="5" id="KW-0479">Metal-binding</keyword>
<dbReference type="AlphaFoldDB" id="Q7MSC8"/>
<evidence type="ECO:0000256" key="7">
    <source>
        <dbReference type="ARBA" id="ARBA00022833"/>
    </source>
</evidence>
<dbReference type="Gene3D" id="3.30.2010.10">
    <property type="entry name" value="Metalloproteases ('zincins'), catalytic domain"/>
    <property type="match status" value="1"/>
</dbReference>
<dbReference type="EMBL" id="BX571658">
    <property type="protein sequence ID" value="CAE09707.1"/>
    <property type="molecule type" value="Genomic_DNA"/>
</dbReference>
<keyword evidence="6" id="KW-0378">Hydrolase</keyword>
<keyword evidence="9" id="KW-0482">Metalloprotease</keyword>
<dbReference type="eggNOG" id="COG0501">
    <property type="taxonomic scope" value="Bacteria"/>
</dbReference>